<proteinExistence type="predicted"/>
<protein>
    <recommendedName>
        <fullName evidence="3">Lipoprotein</fullName>
    </recommendedName>
</protein>
<comment type="caution">
    <text evidence="1">The sequence shown here is derived from an EMBL/GenBank/DDBJ whole genome shotgun (WGS) entry which is preliminary data.</text>
</comment>
<sequence length="203" mass="23688">MRKRIYILTILVGLLSACNSTDDKTNTSSTSRLLPEPDILERLKYQKTNIDALFNHSKDKLIVFAKLMDKDEPVQIKNGNFPDNVETTFNILKDSLGNIVTISEFPFNKSGDWNIIFTHYFDKDGKTFAFERQTNFFNSICTDGVAYETRTEFYNSDFQIIDKTYRLVDEKNCMIQKDSCQFPYDNEYKVLADIDIYLRTNKI</sequence>
<dbReference type="Proteomes" id="UP001210231">
    <property type="component" value="Unassembled WGS sequence"/>
</dbReference>
<gene>
    <name evidence="1" type="ORF">O3P16_05940</name>
</gene>
<dbReference type="RefSeq" id="WP_407030668.1">
    <property type="nucleotide sequence ID" value="NZ_JAQGEF010000005.1"/>
</dbReference>
<accession>A0ABT4UHS9</accession>
<dbReference type="PROSITE" id="PS51257">
    <property type="entry name" value="PROKAR_LIPOPROTEIN"/>
    <property type="match status" value="1"/>
</dbReference>
<dbReference type="EMBL" id="JAQGEF010000005">
    <property type="protein sequence ID" value="MDA3614340.1"/>
    <property type="molecule type" value="Genomic_DNA"/>
</dbReference>
<evidence type="ECO:0008006" key="3">
    <source>
        <dbReference type="Google" id="ProtNLM"/>
    </source>
</evidence>
<evidence type="ECO:0000313" key="1">
    <source>
        <dbReference type="EMBL" id="MDA3614340.1"/>
    </source>
</evidence>
<reference evidence="1 2" key="1">
    <citation type="submission" date="2022-12" db="EMBL/GenBank/DDBJ databases">
        <title>Chitinophagaceae gen. sp. nov., a new member of the family Chitinophagaceae, isolated from soil in a chemical factory.</title>
        <authorList>
            <person name="Ke Z."/>
        </authorList>
    </citation>
    <scope>NUCLEOTIDE SEQUENCE [LARGE SCALE GENOMIC DNA]</scope>
    <source>
        <strain evidence="1 2">LY-5</strain>
    </source>
</reference>
<evidence type="ECO:0000313" key="2">
    <source>
        <dbReference type="Proteomes" id="UP001210231"/>
    </source>
</evidence>
<name>A0ABT4UHS9_9BACT</name>
<keyword evidence="2" id="KW-1185">Reference proteome</keyword>
<organism evidence="1 2">
    <name type="scientific">Polluticaenibacter yanchengensis</name>
    <dbReference type="NCBI Taxonomy" id="3014562"/>
    <lineage>
        <taxon>Bacteria</taxon>
        <taxon>Pseudomonadati</taxon>
        <taxon>Bacteroidota</taxon>
        <taxon>Chitinophagia</taxon>
        <taxon>Chitinophagales</taxon>
        <taxon>Chitinophagaceae</taxon>
        <taxon>Polluticaenibacter</taxon>
    </lineage>
</organism>